<proteinExistence type="predicted"/>
<keyword evidence="2" id="KW-1185">Reference proteome</keyword>
<gene>
    <name evidence="1" type="ORF">NM208_g334</name>
</gene>
<protein>
    <submittedName>
        <fullName evidence="1">Uncharacterized protein</fullName>
    </submittedName>
</protein>
<name>A0ACC1T006_9HYPO</name>
<dbReference type="EMBL" id="JANRMS010000015">
    <property type="protein sequence ID" value="KAJ3549766.1"/>
    <property type="molecule type" value="Genomic_DNA"/>
</dbReference>
<accession>A0ACC1T006</accession>
<sequence>MSSVSSSPNDRNSRPRKRKASSEKSASDHVADKKRTQNRISQQCLRGKQAAYLRQMESFIDVLKANTDTEDEDTRYSRLLKAHLDLLDEQQNCESALFRLRHKLLSLGTLANSAAAMVLWSADDPIFTELASKPSTSSKIERPVTSSFETMGTEAPRDTPVRTNRVSPPLENHRLAHPQPNDPSNGEALLPNWGNCDMVGNEPRQSIDSTLSSQPDKIFDPSHQPEKPGEPSLWTVPQLRFPFGAFDINASVSSDISHSPTYLSHLFPNQRTGDTHAVINNSTIFADQVKSAARHIMLMSIVEPQVQWNGLGGFNIGHGGANNKCLVERLASTAVEVIGALSGLEPYIYGVRFATYMEYVLRWRISAKPEDRLAIPKPFRPTPLQCATPEHPTVIDFINWHSIRDQMILYSAHLDLDTMSRDIVLNTVIELTQQRVAVNIYELLTTYILPRVRGCHVECHSSMLHNTEWVYLKVPSTANPSTSWEGSSLAQDVLATEMTSRMGLVEPHLLDSNLNKTGRPSSPRHAASFGPQTTLARFLTFFGIDQPANWKLSKDFARAYPFIDCSLDVSKYDMVGCKTVQFSDVDI</sequence>
<reference evidence="1" key="1">
    <citation type="submission" date="2022-08" db="EMBL/GenBank/DDBJ databases">
        <title>Genome Sequence of Fusarium decemcellulare.</title>
        <authorList>
            <person name="Buettner E."/>
        </authorList>
    </citation>
    <scope>NUCLEOTIDE SEQUENCE</scope>
    <source>
        <strain evidence="1">Babe19</strain>
    </source>
</reference>
<organism evidence="1 2">
    <name type="scientific">Fusarium decemcellulare</name>
    <dbReference type="NCBI Taxonomy" id="57161"/>
    <lineage>
        <taxon>Eukaryota</taxon>
        <taxon>Fungi</taxon>
        <taxon>Dikarya</taxon>
        <taxon>Ascomycota</taxon>
        <taxon>Pezizomycotina</taxon>
        <taxon>Sordariomycetes</taxon>
        <taxon>Hypocreomycetidae</taxon>
        <taxon>Hypocreales</taxon>
        <taxon>Nectriaceae</taxon>
        <taxon>Fusarium</taxon>
        <taxon>Fusarium decemcellulare species complex</taxon>
    </lineage>
</organism>
<evidence type="ECO:0000313" key="1">
    <source>
        <dbReference type="EMBL" id="KAJ3549766.1"/>
    </source>
</evidence>
<comment type="caution">
    <text evidence="1">The sequence shown here is derived from an EMBL/GenBank/DDBJ whole genome shotgun (WGS) entry which is preliminary data.</text>
</comment>
<dbReference type="Proteomes" id="UP001148629">
    <property type="component" value="Unassembled WGS sequence"/>
</dbReference>
<evidence type="ECO:0000313" key="2">
    <source>
        <dbReference type="Proteomes" id="UP001148629"/>
    </source>
</evidence>